<sequence length="125" mass="14026">MYRISNSGSYHSGTSSHITVPMDSFLELRCSVDSNPVSSVIWMKESENYTEMSQITAGLNSSKVKMTNLQSEDEGIYWCLVNNSYGWTQASVKVESEGDTWLWIFIVRSIVVAAFILILIALNCL</sequence>
<organism evidence="3 4">
    <name type="scientific">Scyliorhinus torazame</name>
    <name type="common">Cloudy catshark</name>
    <name type="synonym">Catulus torazame</name>
    <dbReference type="NCBI Taxonomy" id="75743"/>
    <lineage>
        <taxon>Eukaryota</taxon>
        <taxon>Metazoa</taxon>
        <taxon>Chordata</taxon>
        <taxon>Craniata</taxon>
        <taxon>Vertebrata</taxon>
        <taxon>Chondrichthyes</taxon>
        <taxon>Elasmobranchii</taxon>
        <taxon>Galeomorphii</taxon>
        <taxon>Galeoidea</taxon>
        <taxon>Carcharhiniformes</taxon>
        <taxon>Scyliorhinidae</taxon>
        <taxon>Scyliorhinus</taxon>
    </lineage>
</organism>
<dbReference type="InterPro" id="IPR003598">
    <property type="entry name" value="Ig_sub2"/>
</dbReference>
<dbReference type="EMBL" id="BFAA01007452">
    <property type="protein sequence ID" value="GCB60103.1"/>
    <property type="molecule type" value="Genomic_DNA"/>
</dbReference>
<dbReference type="AlphaFoldDB" id="A0A401NGQ2"/>
<keyword evidence="4" id="KW-1185">Reference proteome</keyword>
<gene>
    <name evidence="3" type="ORF">scyTo_0014108</name>
</gene>
<keyword evidence="1" id="KW-0472">Membrane</keyword>
<dbReference type="InterPro" id="IPR003599">
    <property type="entry name" value="Ig_sub"/>
</dbReference>
<feature type="transmembrane region" description="Helical" evidence="1">
    <location>
        <begin position="101"/>
        <end position="122"/>
    </location>
</feature>
<dbReference type="OrthoDB" id="10012075at2759"/>
<accession>A0A401NGQ2</accession>
<protein>
    <recommendedName>
        <fullName evidence="2">Ig-like domain-containing protein</fullName>
    </recommendedName>
</protein>
<dbReference type="InterPro" id="IPR036179">
    <property type="entry name" value="Ig-like_dom_sf"/>
</dbReference>
<evidence type="ECO:0000259" key="2">
    <source>
        <dbReference type="PROSITE" id="PS50835"/>
    </source>
</evidence>
<dbReference type="InterPro" id="IPR007110">
    <property type="entry name" value="Ig-like_dom"/>
</dbReference>
<dbReference type="InterPro" id="IPR013783">
    <property type="entry name" value="Ig-like_fold"/>
</dbReference>
<reference evidence="3 4" key="1">
    <citation type="journal article" date="2018" name="Nat. Ecol. Evol.">
        <title>Shark genomes provide insights into elasmobranch evolution and the origin of vertebrates.</title>
        <authorList>
            <person name="Hara Y"/>
            <person name="Yamaguchi K"/>
            <person name="Onimaru K"/>
            <person name="Kadota M"/>
            <person name="Koyanagi M"/>
            <person name="Keeley SD"/>
            <person name="Tatsumi K"/>
            <person name="Tanaka K"/>
            <person name="Motone F"/>
            <person name="Kageyama Y"/>
            <person name="Nozu R"/>
            <person name="Adachi N"/>
            <person name="Nishimura O"/>
            <person name="Nakagawa R"/>
            <person name="Tanegashima C"/>
            <person name="Kiyatake I"/>
            <person name="Matsumoto R"/>
            <person name="Murakumo K"/>
            <person name="Nishida K"/>
            <person name="Terakita A"/>
            <person name="Kuratani S"/>
            <person name="Sato K"/>
            <person name="Hyodo S Kuraku.S."/>
        </authorList>
    </citation>
    <scope>NUCLEOTIDE SEQUENCE [LARGE SCALE GENOMIC DNA]</scope>
</reference>
<dbReference type="InterPro" id="IPR013098">
    <property type="entry name" value="Ig_I-set"/>
</dbReference>
<proteinExistence type="predicted"/>
<name>A0A401NGQ2_SCYTO</name>
<feature type="domain" description="Ig-like" evidence="2">
    <location>
        <begin position="1"/>
        <end position="95"/>
    </location>
</feature>
<comment type="caution">
    <text evidence="3">The sequence shown here is derived from an EMBL/GenBank/DDBJ whole genome shotgun (WGS) entry which is preliminary data.</text>
</comment>
<dbReference type="Gene3D" id="2.60.40.10">
    <property type="entry name" value="Immunoglobulins"/>
    <property type="match status" value="1"/>
</dbReference>
<dbReference type="SMART" id="SM00408">
    <property type="entry name" value="IGc2"/>
    <property type="match status" value="1"/>
</dbReference>
<keyword evidence="1" id="KW-1133">Transmembrane helix</keyword>
<dbReference type="PROSITE" id="PS50835">
    <property type="entry name" value="IG_LIKE"/>
    <property type="match status" value="1"/>
</dbReference>
<keyword evidence="1" id="KW-0812">Transmembrane</keyword>
<dbReference type="Proteomes" id="UP000288216">
    <property type="component" value="Unassembled WGS sequence"/>
</dbReference>
<evidence type="ECO:0000313" key="3">
    <source>
        <dbReference type="EMBL" id="GCB60103.1"/>
    </source>
</evidence>
<evidence type="ECO:0000256" key="1">
    <source>
        <dbReference type="SAM" id="Phobius"/>
    </source>
</evidence>
<dbReference type="Pfam" id="PF07679">
    <property type="entry name" value="I-set"/>
    <property type="match status" value="1"/>
</dbReference>
<dbReference type="SMART" id="SM00409">
    <property type="entry name" value="IG"/>
    <property type="match status" value="1"/>
</dbReference>
<evidence type="ECO:0000313" key="4">
    <source>
        <dbReference type="Proteomes" id="UP000288216"/>
    </source>
</evidence>
<dbReference type="SUPFAM" id="SSF48726">
    <property type="entry name" value="Immunoglobulin"/>
    <property type="match status" value="1"/>
</dbReference>